<proteinExistence type="predicted"/>
<evidence type="ECO:0000256" key="1">
    <source>
        <dbReference type="SAM" id="MobiDB-lite"/>
    </source>
</evidence>
<name>A0A915EPF7_9BILA</name>
<organism evidence="3 4">
    <name type="scientific">Ditylenchus dipsaci</name>
    <dbReference type="NCBI Taxonomy" id="166011"/>
    <lineage>
        <taxon>Eukaryota</taxon>
        <taxon>Metazoa</taxon>
        <taxon>Ecdysozoa</taxon>
        <taxon>Nematoda</taxon>
        <taxon>Chromadorea</taxon>
        <taxon>Rhabditida</taxon>
        <taxon>Tylenchina</taxon>
        <taxon>Tylenchomorpha</taxon>
        <taxon>Sphaerularioidea</taxon>
        <taxon>Anguinidae</taxon>
        <taxon>Anguininae</taxon>
        <taxon>Ditylenchus</taxon>
    </lineage>
</organism>
<dbReference type="WBParaSite" id="jg800">
    <property type="protein sequence ID" value="jg800"/>
    <property type="gene ID" value="jg800"/>
</dbReference>
<sequence length="142" mass="16535">MRQKSLFLLLLLLLPLISANAESTNEQEHSQQQRSITYSPFSTNQQYGQQQPYNSNTLNPQLPQQLQIQPAPNPYLQNQQQYDPQQRYLQQGQQQQQQQYPRPQYPCRDNTPSNQDSTPSSLAASRTIPNHLRHMCYSAYTI</sequence>
<evidence type="ECO:0000313" key="4">
    <source>
        <dbReference type="WBParaSite" id="jg800"/>
    </source>
</evidence>
<protein>
    <submittedName>
        <fullName evidence="4">Uncharacterized protein</fullName>
    </submittedName>
</protein>
<feature type="signal peptide" evidence="2">
    <location>
        <begin position="1"/>
        <end position="21"/>
    </location>
</feature>
<keyword evidence="3" id="KW-1185">Reference proteome</keyword>
<evidence type="ECO:0000256" key="2">
    <source>
        <dbReference type="SAM" id="SignalP"/>
    </source>
</evidence>
<feature type="compositionally biased region" description="Polar residues" evidence="1">
    <location>
        <begin position="110"/>
        <end position="126"/>
    </location>
</feature>
<dbReference type="AlphaFoldDB" id="A0A915EPF7"/>
<feature type="compositionally biased region" description="Polar residues" evidence="1">
    <location>
        <begin position="32"/>
        <end position="55"/>
    </location>
</feature>
<feature type="compositionally biased region" description="Low complexity" evidence="1">
    <location>
        <begin position="56"/>
        <end position="106"/>
    </location>
</feature>
<accession>A0A915EPF7</accession>
<dbReference type="Proteomes" id="UP000887574">
    <property type="component" value="Unplaced"/>
</dbReference>
<evidence type="ECO:0000313" key="3">
    <source>
        <dbReference type="Proteomes" id="UP000887574"/>
    </source>
</evidence>
<feature type="region of interest" description="Disordered" evidence="1">
    <location>
        <begin position="24"/>
        <end position="126"/>
    </location>
</feature>
<keyword evidence="2" id="KW-0732">Signal</keyword>
<feature type="chain" id="PRO_5037020142" evidence="2">
    <location>
        <begin position="22"/>
        <end position="142"/>
    </location>
</feature>
<reference evidence="4" key="1">
    <citation type="submission" date="2022-11" db="UniProtKB">
        <authorList>
            <consortium name="WormBaseParasite"/>
        </authorList>
    </citation>
    <scope>IDENTIFICATION</scope>
</reference>